<proteinExistence type="predicted"/>
<feature type="signal peptide" evidence="5">
    <location>
        <begin position="1"/>
        <end position="22"/>
    </location>
</feature>
<comment type="subcellular location">
    <subcellularLocation>
        <location evidence="1">Cell outer membrane</location>
    </subcellularLocation>
</comment>
<gene>
    <name evidence="6" type="ORF">HBH26_06440</name>
</gene>
<dbReference type="RefSeq" id="WP_168133767.1">
    <property type="nucleotide sequence ID" value="NZ_JAAVJH010000003.1"/>
</dbReference>
<keyword evidence="7" id="KW-1185">Reference proteome</keyword>
<dbReference type="Proteomes" id="UP000732399">
    <property type="component" value="Unassembled WGS sequence"/>
</dbReference>
<dbReference type="InterPro" id="IPR036942">
    <property type="entry name" value="Beta-barrel_TonB_sf"/>
</dbReference>
<feature type="region of interest" description="Disordered" evidence="4">
    <location>
        <begin position="26"/>
        <end position="50"/>
    </location>
</feature>
<feature type="compositionally biased region" description="Low complexity" evidence="4">
    <location>
        <begin position="26"/>
        <end position="45"/>
    </location>
</feature>
<keyword evidence="6" id="KW-0675">Receptor</keyword>
<evidence type="ECO:0000313" key="7">
    <source>
        <dbReference type="Proteomes" id="UP000732399"/>
    </source>
</evidence>
<evidence type="ECO:0000313" key="6">
    <source>
        <dbReference type="EMBL" id="NJR78255.1"/>
    </source>
</evidence>
<protein>
    <submittedName>
        <fullName evidence="6">TonB-dependent receptor</fullName>
    </submittedName>
</protein>
<name>A0ABX1CJT3_9SPHN</name>
<feature type="chain" id="PRO_5046561052" evidence="5">
    <location>
        <begin position="23"/>
        <end position="700"/>
    </location>
</feature>
<dbReference type="Gene3D" id="2.40.170.20">
    <property type="entry name" value="TonB-dependent receptor, beta-barrel domain"/>
    <property type="match status" value="1"/>
</dbReference>
<keyword evidence="5" id="KW-0732">Signal</keyword>
<keyword evidence="2" id="KW-0472">Membrane</keyword>
<dbReference type="EMBL" id="JAAVJH010000003">
    <property type="protein sequence ID" value="NJR78255.1"/>
    <property type="molecule type" value="Genomic_DNA"/>
</dbReference>
<evidence type="ECO:0000256" key="3">
    <source>
        <dbReference type="ARBA" id="ARBA00023237"/>
    </source>
</evidence>
<organism evidence="6 7">
    <name type="scientific">Sphingomonas corticis</name>
    <dbReference type="NCBI Taxonomy" id="2722791"/>
    <lineage>
        <taxon>Bacteria</taxon>
        <taxon>Pseudomonadati</taxon>
        <taxon>Pseudomonadota</taxon>
        <taxon>Alphaproteobacteria</taxon>
        <taxon>Sphingomonadales</taxon>
        <taxon>Sphingomonadaceae</taxon>
        <taxon>Sphingomonas</taxon>
    </lineage>
</organism>
<evidence type="ECO:0000256" key="5">
    <source>
        <dbReference type="SAM" id="SignalP"/>
    </source>
</evidence>
<dbReference type="SUPFAM" id="SSF56935">
    <property type="entry name" value="Porins"/>
    <property type="match status" value="1"/>
</dbReference>
<comment type="caution">
    <text evidence="6">The sequence shown here is derived from an EMBL/GenBank/DDBJ whole genome shotgun (WGS) entry which is preliminary data.</text>
</comment>
<sequence length="700" mass="76711">MERRSRRGAACAVLLVAMPAPAAAQTAGAPVSNPAPEGPQPAGQPDRVTGRRSYDAAWFAPFAPATALQMVQRVPGFTIERIDEGVRGFAQAAGNVVVNGQRPAAKSDDVETILSRIPASRVLRIEIGTGEQFGAEFAAKPQVLNVVTTQAGGMASTLEGAYRRSFNGEILPQGRASTLVKRGRSTFNLALNVDNETSDEEGFDRVTALPTGVETEFRRKHNNIRDPLATLSGSWAFDDGANRTAHLNGRLARGRYALTQENDVTRPGGFAREDALTQRRTLTEFEIGGDVTRPFAGGGLKAIALVTRRDRDGQDRSLFDLAAPTGFDQSYTERLEETLGRVVYNRADLSGFNVEAGAEGVVNRLVSRNDLFSLAAGGGRTRIDLPVDDATVKELRGEAFVNVGRALSPQLRLDGGLTFEASRLTVTGDVDAARTLSFLKPRVVLDWRPSAKWHAQLVVQRTVAQLQFSDFISTAELGTERVNGGNAALVPQRSWETLATLEHPILGDGVVRVEAGFNRVEKVQDRVPTPEGFDAPGNLGDGRVYILRTRVEAPLKQVGIRGGRLTLYGSLVPTSVRDPYTGRLRPFSGNSLFYGEASFRQDLGKFAWGFGVEQGTHSISYRREEEDERWSDLYATAFAEWRPDARTTLRLELDNALDSQAYADRRFFTPDRRTPAPDEREERVRNRHVLPVVSFRRTFG</sequence>
<evidence type="ECO:0000256" key="1">
    <source>
        <dbReference type="ARBA" id="ARBA00004442"/>
    </source>
</evidence>
<keyword evidence="3" id="KW-0998">Cell outer membrane</keyword>
<reference evidence="6 7" key="1">
    <citation type="submission" date="2020-03" db="EMBL/GenBank/DDBJ databases">
        <authorList>
            <person name="Wang L."/>
            <person name="He N."/>
            <person name="Li Y."/>
            <person name="Fang Y."/>
            <person name="Zhang F."/>
        </authorList>
    </citation>
    <scope>NUCLEOTIDE SEQUENCE [LARGE SCALE GENOMIC DNA]</scope>
    <source>
        <strain evidence="6 7">36D10-4-7</strain>
    </source>
</reference>
<accession>A0ABX1CJT3</accession>
<evidence type="ECO:0000256" key="4">
    <source>
        <dbReference type="SAM" id="MobiDB-lite"/>
    </source>
</evidence>
<evidence type="ECO:0000256" key="2">
    <source>
        <dbReference type="ARBA" id="ARBA00023136"/>
    </source>
</evidence>